<dbReference type="SMART" id="SM00388">
    <property type="entry name" value="HisKA"/>
    <property type="match status" value="1"/>
</dbReference>
<dbReference type="InterPro" id="IPR004358">
    <property type="entry name" value="Sig_transdc_His_kin-like_C"/>
</dbReference>
<keyword evidence="6 11" id="KW-0418">Kinase</keyword>
<keyword evidence="12" id="KW-1185">Reference proteome</keyword>
<protein>
    <recommendedName>
        <fullName evidence="2">histidine kinase</fullName>
        <ecNumber evidence="2">2.7.13.3</ecNumber>
    </recommendedName>
</protein>
<dbReference type="Pfam" id="PF00512">
    <property type="entry name" value="HisKA"/>
    <property type="match status" value="1"/>
</dbReference>
<keyword evidence="5" id="KW-0547">Nucleotide-binding</keyword>
<dbReference type="InterPro" id="IPR003594">
    <property type="entry name" value="HATPase_dom"/>
</dbReference>
<dbReference type="PANTHER" id="PTHR42878:SF7">
    <property type="entry name" value="SENSOR HISTIDINE KINASE GLRK"/>
    <property type="match status" value="1"/>
</dbReference>
<reference evidence="11 12" key="1">
    <citation type="submission" date="2023-10" db="EMBL/GenBank/DDBJ databases">
        <title>Noviherbaspirillum sp. CPCC 100848 genome assembly.</title>
        <authorList>
            <person name="Li X.Y."/>
            <person name="Fang X.M."/>
        </authorList>
    </citation>
    <scope>NUCLEOTIDE SEQUENCE [LARGE SCALE GENOMIC DNA]</scope>
    <source>
        <strain evidence="11 12">CPCC 100848</strain>
    </source>
</reference>
<dbReference type="EC" id="2.7.13.3" evidence="2"/>
<dbReference type="Pfam" id="PF02518">
    <property type="entry name" value="HATPase_c"/>
    <property type="match status" value="1"/>
</dbReference>
<dbReference type="EMBL" id="JAWIIV010000013">
    <property type="protein sequence ID" value="MEC4720826.1"/>
    <property type="molecule type" value="Genomic_DNA"/>
</dbReference>
<evidence type="ECO:0000256" key="4">
    <source>
        <dbReference type="ARBA" id="ARBA00022679"/>
    </source>
</evidence>
<dbReference type="SUPFAM" id="SSF47384">
    <property type="entry name" value="Homodimeric domain of signal transducing histidine kinase"/>
    <property type="match status" value="1"/>
</dbReference>
<keyword evidence="7" id="KW-0067">ATP-binding</keyword>
<dbReference type="InterPro" id="IPR036890">
    <property type="entry name" value="HATPase_C_sf"/>
</dbReference>
<dbReference type="SUPFAM" id="SSF55781">
    <property type="entry name" value="GAF domain-like"/>
    <property type="match status" value="1"/>
</dbReference>
<evidence type="ECO:0000256" key="6">
    <source>
        <dbReference type="ARBA" id="ARBA00022777"/>
    </source>
</evidence>
<evidence type="ECO:0000313" key="11">
    <source>
        <dbReference type="EMBL" id="MEC4720826.1"/>
    </source>
</evidence>
<dbReference type="Gene3D" id="3.30.565.10">
    <property type="entry name" value="Histidine kinase-like ATPase, C-terminal domain"/>
    <property type="match status" value="1"/>
</dbReference>
<proteinExistence type="predicted"/>
<dbReference type="InterPro" id="IPR029016">
    <property type="entry name" value="GAF-like_dom_sf"/>
</dbReference>
<sequence length="413" mass="45648">MVNDLEADVSAVSRIDAVPAILEVICRTSGMGFAAVARVTEDRWIACAVRDDINFGLKPGGELKVETTICNEIRASRKEVVIDHVAEDSVYCQHHTPAMYGFQSYISMPIFYPDGRFFGTLCSIDPSPAKLNRPEIVKMFRLFADLIMFHLQAQDKLELAQDNLRHERDMAARRERFVATLSHDLRNPLAAIDAGAEILKMESLGSRGATALQMIQRSVQRMVALVDDVLDVARVRLGTGVPVVRRNILTQADLEQVIDELRSAWPDREIRTAVAISRDVPCDRSRISQLFSNLVGNALAHGASDAPVHVEANCRDGVFEFSVANQGTPIPADMLETLFEPFSRHSNSHQNSRIGLGLYIASEVARAHGGTLHVSSAEDGTRFWFRMPLSQEAENDIGDNAGHDRSDDKANAD</sequence>
<dbReference type="SMART" id="SM00387">
    <property type="entry name" value="HATPase_c"/>
    <property type="match status" value="1"/>
</dbReference>
<evidence type="ECO:0000256" key="5">
    <source>
        <dbReference type="ARBA" id="ARBA00022741"/>
    </source>
</evidence>
<keyword evidence="8" id="KW-0902">Two-component regulatory system</keyword>
<name>A0ABU6JB14_9BURK</name>
<gene>
    <name evidence="11" type="ORF">RY831_16800</name>
</gene>
<feature type="compositionally biased region" description="Basic and acidic residues" evidence="9">
    <location>
        <begin position="401"/>
        <end position="413"/>
    </location>
</feature>
<feature type="region of interest" description="Disordered" evidence="9">
    <location>
        <begin position="394"/>
        <end position="413"/>
    </location>
</feature>
<dbReference type="Proteomes" id="UP001352263">
    <property type="component" value="Unassembled WGS sequence"/>
</dbReference>
<dbReference type="SUPFAM" id="SSF55874">
    <property type="entry name" value="ATPase domain of HSP90 chaperone/DNA topoisomerase II/histidine kinase"/>
    <property type="match status" value="1"/>
</dbReference>
<dbReference type="CDD" id="cd00082">
    <property type="entry name" value="HisKA"/>
    <property type="match status" value="1"/>
</dbReference>
<organism evidence="11 12">
    <name type="scientific">Noviherbaspirillum album</name>
    <dbReference type="NCBI Taxonomy" id="3080276"/>
    <lineage>
        <taxon>Bacteria</taxon>
        <taxon>Pseudomonadati</taxon>
        <taxon>Pseudomonadota</taxon>
        <taxon>Betaproteobacteria</taxon>
        <taxon>Burkholderiales</taxon>
        <taxon>Oxalobacteraceae</taxon>
        <taxon>Noviherbaspirillum</taxon>
    </lineage>
</organism>
<dbReference type="InterPro" id="IPR003018">
    <property type="entry name" value="GAF"/>
</dbReference>
<dbReference type="InterPro" id="IPR036097">
    <property type="entry name" value="HisK_dim/P_sf"/>
</dbReference>
<evidence type="ECO:0000256" key="3">
    <source>
        <dbReference type="ARBA" id="ARBA00022553"/>
    </source>
</evidence>
<dbReference type="PRINTS" id="PR00344">
    <property type="entry name" value="BCTRLSENSOR"/>
</dbReference>
<evidence type="ECO:0000256" key="2">
    <source>
        <dbReference type="ARBA" id="ARBA00012438"/>
    </source>
</evidence>
<keyword evidence="4" id="KW-0808">Transferase</keyword>
<evidence type="ECO:0000259" key="10">
    <source>
        <dbReference type="PROSITE" id="PS50109"/>
    </source>
</evidence>
<dbReference type="InterPro" id="IPR050351">
    <property type="entry name" value="BphY/WalK/GraS-like"/>
</dbReference>
<dbReference type="RefSeq" id="WP_326507539.1">
    <property type="nucleotide sequence ID" value="NZ_JAWIIV010000013.1"/>
</dbReference>
<evidence type="ECO:0000256" key="8">
    <source>
        <dbReference type="ARBA" id="ARBA00023012"/>
    </source>
</evidence>
<evidence type="ECO:0000256" key="7">
    <source>
        <dbReference type="ARBA" id="ARBA00022840"/>
    </source>
</evidence>
<dbReference type="InterPro" id="IPR003661">
    <property type="entry name" value="HisK_dim/P_dom"/>
</dbReference>
<evidence type="ECO:0000256" key="1">
    <source>
        <dbReference type="ARBA" id="ARBA00000085"/>
    </source>
</evidence>
<keyword evidence="3" id="KW-0597">Phosphoprotein</keyword>
<dbReference type="PANTHER" id="PTHR42878">
    <property type="entry name" value="TWO-COMPONENT HISTIDINE KINASE"/>
    <property type="match status" value="1"/>
</dbReference>
<comment type="catalytic activity">
    <reaction evidence="1">
        <text>ATP + protein L-histidine = ADP + protein N-phospho-L-histidine.</text>
        <dbReference type="EC" id="2.7.13.3"/>
    </reaction>
</comment>
<comment type="caution">
    <text evidence="11">The sequence shown here is derived from an EMBL/GenBank/DDBJ whole genome shotgun (WGS) entry which is preliminary data.</text>
</comment>
<dbReference type="CDD" id="cd00075">
    <property type="entry name" value="HATPase"/>
    <property type="match status" value="1"/>
</dbReference>
<dbReference type="InterPro" id="IPR005467">
    <property type="entry name" value="His_kinase_dom"/>
</dbReference>
<feature type="domain" description="Histidine kinase" evidence="10">
    <location>
        <begin position="180"/>
        <end position="391"/>
    </location>
</feature>
<dbReference type="PROSITE" id="PS50109">
    <property type="entry name" value="HIS_KIN"/>
    <property type="match status" value="1"/>
</dbReference>
<accession>A0ABU6JB14</accession>
<evidence type="ECO:0000256" key="9">
    <source>
        <dbReference type="SAM" id="MobiDB-lite"/>
    </source>
</evidence>
<dbReference type="GO" id="GO:0016301">
    <property type="term" value="F:kinase activity"/>
    <property type="evidence" value="ECO:0007669"/>
    <property type="project" value="UniProtKB-KW"/>
</dbReference>
<dbReference type="Gene3D" id="1.10.287.130">
    <property type="match status" value="1"/>
</dbReference>
<dbReference type="Gene3D" id="3.30.450.40">
    <property type="match status" value="1"/>
</dbReference>
<dbReference type="Pfam" id="PF01590">
    <property type="entry name" value="GAF"/>
    <property type="match status" value="1"/>
</dbReference>
<dbReference type="SMART" id="SM00065">
    <property type="entry name" value="GAF"/>
    <property type="match status" value="1"/>
</dbReference>
<evidence type="ECO:0000313" key="12">
    <source>
        <dbReference type="Proteomes" id="UP001352263"/>
    </source>
</evidence>